<reference evidence="3 4" key="1">
    <citation type="submission" date="2024-02" db="EMBL/GenBank/DDBJ databases">
        <title>Chromosome-scale genome assembly of the rough periwinkle Littorina saxatilis.</title>
        <authorList>
            <person name="De Jode A."/>
            <person name="Faria R."/>
            <person name="Formenti G."/>
            <person name="Sims Y."/>
            <person name="Smith T.P."/>
            <person name="Tracey A."/>
            <person name="Wood J.M.D."/>
            <person name="Zagrodzka Z.B."/>
            <person name="Johannesson K."/>
            <person name="Butlin R.K."/>
            <person name="Leder E.H."/>
        </authorList>
    </citation>
    <scope>NUCLEOTIDE SEQUENCE [LARGE SCALE GENOMIC DNA]</scope>
    <source>
        <strain evidence="3">Snail1</strain>
        <tissue evidence="3">Muscle</tissue>
    </source>
</reference>
<feature type="compositionally biased region" description="Basic and acidic residues" evidence="2">
    <location>
        <begin position="355"/>
        <end position="373"/>
    </location>
</feature>
<proteinExistence type="predicted"/>
<evidence type="ECO:0000313" key="4">
    <source>
        <dbReference type="Proteomes" id="UP001374579"/>
    </source>
</evidence>
<accession>A0AAN9GDH9</accession>
<sequence>MATAEAVQSLQDEFRKVMDQAKTTQTSLQQLRSAKKEADVTKRRQEVLKSLKTVQTSMEQLQHDMQESEVGLEEALGLREEQPQHEDTPQQKQEEKKGIQPIGIVKTRKLTPQQQETLYELKASRMGAMQSQNQALKRELLLTQRKKHMLDARYAMTQSFSGSETLRAAHALEAKLRGANLKVKGLEDELRKSQQMSLRYRELYEDSQRQNEAENASRDRQRRSKSAPKHNDVMRAITPKPAPLKEQSFIGPNTNVNDVVRKNECLLEENDVQKREIQRLKRDNAELILIAKTSSTDRDTVLARLGTSETARQDVLKRYHKLKNEHSRVSRSFTRQAAEWIDSKKQHQHYGTQGRWDELRPVEPHGSRERFFEHSQQNQDSLPRQMYPVESYGGASKA</sequence>
<feature type="coiled-coil region" evidence="1">
    <location>
        <begin position="263"/>
        <end position="290"/>
    </location>
</feature>
<protein>
    <submittedName>
        <fullName evidence="3">Uncharacterized protein</fullName>
    </submittedName>
</protein>
<dbReference type="Proteomes" id="UP001374579">
    <property type="component" value="Unassembled WGS sequence"/>
</dbReference>
<keyword evidence="1" id="KW-0175">Coiled coil</keyword>
<evidence type="ECO:0000256" key="2">
    <source>
        <dbReference type="SAM" id="MobiDB-lite"/>
    </source>
</evidence>
<feature type="compositionally biased region" description="Polar residues" evidence="2">
    <location>
        <begin position="21"/>
        <end position="32"/>
    </location>
</feature>
<feature type="compositionally biased region" description="Basic and acidic residues" evidence="2">
    <location>
        <begin position="76"/>
        <end position="98"/>
    </location>
</feature>
<dbReference type="EMBL" id="JBAMIC010000010">
    <property type="protein sequence ID" value="KAK7102845.1"/>
    <property type="molecule type" value="Genomic_DNA"/>
</dbReference>
<feature type="compositionally biased region" description="Basic and acidic residues" evidence="2">
    <location>
        <begin position="202"/>
        <end position="219"/>
    </location>
</feature>
<keyword evidence="4" id="KW-1185">Reference proteome</keyword>
<feature type="coiled-coil region" evidence="1">
    <location>
        <begin position="169"/>
        <end position="196"/>
    </location>
</feature>
<feature type="region of interest" description="Disordered" evidence="2">
    <location>
        <begin position="20"/>
        <end position="39"/>
    </location>
</feature>
<comment type="caution">
    <text evidence="3">The sequence shown here is derived from an EMBL/GenBank/DDBJ whole genome shotgun (WGS) entry which is preliminary data.</text>
</comment>
<dbReference type="AlphaFoldDB" id="A0AAN9GDH9"/>
<evidence type="ECO:0000313" key="3">
    <source>
        <dbReference type="EMBL" id="KAK7102845.1"/>
    </source>
</evidence>
<gene>
    <name evidence="3" type="ORF">V1264_021010</name>
</gene>
<feature type="region of interest" description="Disordered" evidence="2">
    <location>
        <begin position="58"/>
        <end position="98"/>
    </location>
</feature>
<feature type="region of interest" description="Disordered" evidence="2">
    <location>
        <begin position="202"/>
        <end position="234"/>
    </location>
</feature>
<evidence type="ECO:0000256" key="1">
    <source>
        <dbReference type="SAM" id="Coils"/>
    </source>
</evidence>
<feature type="region of interest" description="Disordered" evidence="2">
    <location>
        <begin position="343"/>
        <end position="398"/>
    </location>
</feature>
<name>A0AAN9GDH9_9CAEN</name>
<organism evidence="3 4">
    <name type="scientific">Littorina saxatilis</name>
    <dbReference type="NCBI Taxonomy" id="31220"/>
    <lineage>
        <taxon>Eukaryota</taxon>
        <taxon>Metazoa</taxon>
        <taxon>Spiralia</taxon>
        <taxon>Lophotrochozoa</taxon>
        <taxon>Mollusca</taxon>
        <taxon>Gastropoda</taxon>
        <taxon>Caenogastropoda</taxon>
        <taxon>Littorinimorpha</taxon>
        <taxon>Littorinoidea</taxon>
        <taxon>Littorinidae</taxon>
        <taxon>Littorina</taxon>
    </lineage>
</organism>